<dbReference type="OrthoDB" id="3979469at2759"/>
<dbReference type="EMBL" id="HE580271">
    <property type="protein sequence ID" value="CCD25169.1"/>
    <property type="molecule type" value="Genomic_DNA"/>
</dbReference>
<keyword evidence="2" id="KW-1185">Reference proteome</keyword>
<dbReference type="PANTHER" id="PTHR39153:SF1">
    <property type="entry name" value="AGR244WP"/>
    <property type="match status" value="1"/>
</dbReference>
<dbReference type="InterPro" id="IPR038882">
    <property type="entry name" value="Rcf3"/>
</dbReference>
<dbReference type="KEGG" id="ndi:NDAI_0E03520"/>
<name>G0WBP9_NAUDC</name>
<gene>
    <name evidence="1" type="primary">NDAI0E03520</name>
    <name evidence="1" type="ordered locus">NDAI_0E03520</name>
</gene>
<evidence type="ECO:0000313" key="1">
    <source>
        <dbReference type="EMBL" id="CCD25169.1"/>
    </source>
</evidence>
<dbReference type="PANTHER" id="PTHR39153">
    <property type="entry name" value="AGR244WP"/>
    <property type="match status" value="1"/>
</dbReference>
<dbReference type="eggNOG" id="ENOG502S16Z">
    <property type="taxonomic scope" value="Eukaryota"/>
</dbReference>
<dbReference type="HOGENOM" id="CLU_2038426_0_0_1"/>
<protein>
    <recommendedName>
        <fullName evidence="3">HIG1 domain-containing protein</fullName>
    </recommendedName>
</protein>
<dbReference type="STRING" id="1071378.G0WBP9"/>
<reference evidence="1 2" key="1">
    <citation type="journal article" date="2011" name="Proc. Natl. Acad. Sci. U.S.A.">
        <title>Evolutionary erosion of yeast sex chromosomes by mating-type switching accidents.</title>
        <authorList>
            <person name="Gordon J.L."/>
            <person name="Armisen D."/>
            <person name="Proux-Wera E."/>
            <person name="Oheigeartaigh S.S."/>
            <person name="Byrne K.P."/>
            <person name="Wolfe K.H."/>
        </authorList>
    </citation>
    <scope>NUCLEOTIDE SEQUENCE [LARGE SCALE GENOMIC DNA]</scope>
    <source>
        <strain evidence="2">ATCC 10597 / BCRC 20456 / CBS 421 / NBRC 0211 / NRRL Y-12639</strain>
    </source>
</reference>
<dbReference type="OMA" id="SWISMGA"/>
<evidence type="ECO:0000313" key="2">
    <source>
        <dbReference type="Proteomes" id="UP000000689"/>
    </source>
</evidence>
<dbReference type="AlphaFoldDB" id="G0WBP9"/>
<sequence length="111" mass="12534">MTIGNFQPLRNSDPTTIKRLYKESTAAGLGAIQGSIISGSSTLIFNKYSKFFRNLTFQGKLFYNVALISMNIIFKAEHQVLKFQQKLLLEEDIKRGKLLDKAAENGVFIED</sequence>
<dbReference type="Proteomes" id="UP000000689">
    <property type="component" value="Chromosome 5"/>
</dbReference>
<accession>G0WBP9</accession>
<dbReference type="GeneID" id="11498747"/>
<dbReference type="RefSeq" id="XP_003670412.1">
    <property type="nucleotide sequence ID" value="XM_003670364.1"/>
</dbReference>
<evidence type="ECO:0008006" key="3">
    <source>
        <dbReference type="Google" id="ProtNLM"/>
    </source>
</evidence>
<proteinExistence type="predicted"/>
<organism evidence="1 2">
    <name type="scientific">Naumovozyma dairenensis (strain ATCC 10597 / BCRC 20456 / CBS 421 / NBRC 0211 / NRRL Y-12639)</name>
    <name type="common">Saccharomyces dairenensis</name>
    <dbReference type="NCBI Taxonomy" id="1071378"/>
    <lineage>
        <taxon>Eukaryota</taxon>
        <taxon>Fungi</taxon>
        <taxon>Dikarya</taxon>
        <taxon>Ascomycota</taxon>
        <taxon>Saccharomycotina</taxon>
        <taxon>Saccharomycetes</taxon>
        <taxon>Saccharomycetales</taxon>
        <taxon>Saccharomycetaceae</taxon>
        <taxon>Naumovozyma</taxon>
    </lineage>
</organism>